<dbReference type="GO" id="GO:0009063">
    <property type="term" value="P:amino acid catabolic process"/>
    <property type="evidence" value="ECO:0007669"/>
    <property type="project" value="InterPro"/>
</dbReference>
<evidence type="ECO:0000313" key="12">
    <source>
        <dbReference type="RefSeq" id="XP_014482016.1"/>
    </source>
</evidence>
<evidence type="ECO:0000259" key="10">
    <source>
        <dbReference type="SMART" id="SM00922"/>
    </source>
</evidence>
<keyword evidence="5" id="KW-0460">Magnesium</keyword>
<dbReference type="GeneID" id="106748212"/>
<proteinExistence type="inferred from homology"/>
<evidence type="ECO:0000256" key="7">
    <source>
        <dbReference type="ARBA" id="ARBA00061144"/>
    </source>
</evidence>
<dbReference type="InterPro" id="IPR029017">
    <property type="entry name" value="Enolase-like_N"/>
</dbReference>
<comment type="catalytic activity">
    <reaction evidence="1">
        <text>L-fuconate = 2-dehydro-3-deoxy-L-fuconate + H2O</text>
        <dbReference type="Rhea" id="RHEA:22772"/>
        <dbReference type="ChEBI" id="CHEBI:15377"/>
        <dbReference type="ChEBI" id="CHEBI:21291"/>
        <dbReference type="ChEBI" id="CHEBI:37448"/>
        <dbReference type="EC" id="4.2.1.68"/>
    </reaction>
</comment>
<gene>
    <name evidence="12" type="primary">LOC106748212</name>
</gene>
<sequence length="459" mass="52449">MALRRYELLQSAFSRFRRIVSGTVTKMIDARIIDIDVKDIRFPTSLLADGSDAMHTDPDYSCAYVTIKTDRGHEGYGLTFTLGRGTEVVVQACKSMFGLVKNQTTTQIYTDFASFWRKLTSESQLRWIGPEKGVIHLATAAIINALWDLWARIEGKPVWKLLTDLTPEQLVSTVDFRYITDVLTKEQAIDMLRKYEPYKQEREELLRRNGYPAYTTQVGWLGYSDQKVKDLCAKYLSLGFTRFKVKVGQNLEDDVRRCRLVREAIGYDNRLMLDANQIWDVNEAIGWTKRLAEFKPFWIEEPTSPDDIVGHAEIAAALRPHGIAVATGEMCANRVLFKQLLQMRAIDICQIDSARIGGINEILSVYLMAEKTKTPVWPHAGGVGLCEMVQHLQMWAYVCLRSSVEDCAIEFVDQQHEHFEDPVLVKDASYKLPTLPGYSTKLKDDCILNYTYPEGKKWT</sequence>
<dbReference type="KEGG" id="dqu:106748212"/>
<dbReference type="EC" id="4.2.1.68" evidence="3"/>
<dbReference type="SFLD" id="SFLDS00001">
    <property type="entry name" value="Enolase"/>
    <property type="match status" value="1"/>
</dbReference>
<dbReference type="InterPro" id="IPR018110">
    <property type="entry name" value="Mandel_Rmase/mucon_lact_enz_CS"/>
</dbReference>
<dbReference type="InterPro" id="IPR029065">
    <property type="entry name" value="Enolase_C-like"/>
</dbReference>
<dbReference type="GO" id="GO:0016052">
    <property type="term" value="P:carbohydrate catabolic process"/>
    <property type="evidence" value="ECO:0007669"/>
    <property type="project" value="InterPro"/>
</dbReference>
<dbReference type="SUPFAM" id="SSF54826">
    <property type="entry name" value="Enolase N-terminal domain-like"/>
    <property type="match status" value="1"/>
</dbReference>
<dbReference type="PROSITE" id="PS00909">
    <property type="entry name" value="MR_MLE_2"/>
    <property type="match status" value="1"/>
</dbReference>
<comment type="similarity">
    <text evidence="7">Belongs to the mandelate racemase/muconate lactonizing enzyme family. ENOSF1 subfamily.</text>
</comment>
<dbReference type="Pfam" id="PF13378">
    <property type="entry name" value="MR_MLE_C"/>
    <property type="match status" value="1"/>
</dbReference>
<dbReference type="PANTHER" id="PTHR13794:SF58">
    <property type="entry name" value="MITOCHONDRIAL ENOLASE SUPERFAMILY MEMBER 1"/>
    <property type="match status" value="1"/>
</dbReference>
<dbReference type="InterPro" id="IPR046945">
    <property type="entry name" value="RHMD-like"/>
</dbReference>
<dbReference type="SUPFAM" id="SSF51604">
    <property type="entry name" value="Enolase C-terminal domain-like"/>
    <property type="match status" value="1"/>
</dbReference>
<dbReference type="GO" id="GO:0050023">
    <property type="term" value="F:L-fuconate dehydratase activity"/>
    <property type="evidence" value="ECO:0007669"/>
    <property type="project" value="UniProtKB-EC"/>
</dbReference>
<dbReference type="InterPro" id="IPR013342">
    <property type="entry name" value="Mandelate_racemase_C"/>
</dbReference>
<evidence type="ECO:0000256" key="4">
    <source>
        <dbReference type="ARBA" id="ARBA00022723"/>
    </source>
</evidence>
<dbReference type="Proteomes" id="UP000515204">
    <property type="component" value="Unplaced"/>
</dbReference>
<dbReference type="AlphaFoldDB" id="A0A6P3XU45"/>
<evidence type="ECO:0000256" key="6">
    <source>
        <dbReference type="ARBA" id="ARBA00023239"/>
    </source>
</evidence>
<dbReference type="GO" id="GO:0000287">
    <property type="term" value="F:magnesium ion binding"/>
    <property type="evidence" value="ECO:0007669"/>
    <property type="project" value="TreeGrafter"/>
</dbReference>
<evidence type="ECO:0000256" key="9">
    <source>
        <dbReference type="ARBA" id="ARBA00078003"/>
    </source>
</evidence>
<dbReference type="InterPro" id="IPR036849">
    <property type="entry name" value="Enolase-like_C_sf"/>
</dbReference>
<evidence type="ECO:0000313" key="11">
    <source>
        <dbReference type="Proteomes" id="UP000515204"/>
    </source>
</evidence>
<dbReference type="OrthoDB" id="14161at2759"/>
<evidence type="ECO:0000256" key="1">
    <source>
        <dbReference type="ARBA" id="ARBA00001737"/>
    </source>
</evidence>
<dbReference type="InterPro" id="IPR034610">
    <property type="entry name" value="L-fuconate_dehydratase"/>
</dbReference>
<keyword evidence="6" id="KW-0456">Lyase</keyword>
<organism evidence="11 12">
    <name type="scientific">Dinoponera quadriceps</name>
    <name type="common">South American ant</name>
    <dbReference type="NCBI Taxonomy" id="609295"/>
    <lineage>
        <taxon>Eukaryota</taxon>
        <taxon>Metazoa</taxon>
        <taxon>Ecdysozoa</taxon>
        <taxon>Arthropoda</taxon>
        <taxon>Hexapoda</taxon>
        <taxon>Insecta</taxon>
        <taxon>Pterygota</taxon>
        <taxon>Neoptera</taxon>
        <taxon>Endopterygota</taxon>
        <taxon>Hymenoptera</taxon>
        <taxon>Apocrita</taxon>
        <taxon>Aculeata</taxon>
        <taxon>Formicoidea</taxon>
        <taxon>Formicidae</taxon>
        <taxon>Ponerinae</taxon>
        <taxon>Ponerini</taxon>
        <taxon>Dinoponera</taxon>
    </lineage>
</organism>
<dbReference type="CDD" id="cd03324">
    <property type="entry name" value="rTSbeta_L-fuconate_dehydratase"/>
    <property type="match status" value="1"/>
</dbReference>
<evidence type="ECO:0000256" key="3">
    <source>
        <dbReference type="ARBA" id="ARBA00013142"/>
    </source>
</evidence>
<comment type="cofactor">
    <cofactor evidence="2">
        <name>Mg(2+)</name>
        <dbReference type="ChEBI" id="CHEBI:18420"/>
    </cofactor>
</comment>
<dbReference type="SFLD" id="SFLDG00179">
    <property type="entry name" value="mandelate_racemase"/>
    <property type="match status" value="1"/>
</dbReference>
<evidence type="ECO:0000256" key="5">
    <source>
        <dbReference type="ARBA" id="ARBA00022842"/>
    </source>
</evidence>
<evidence type="ECO:0000256" key="2">
    <source>
        <dbReference type="ARBA" id="ARBA00001946"/>
    </source>
</evidence>
<dbReference type="Pfam" id="PF02746">
    <property type="entry name" value="MR_MLE_N"/>
    <property type="match status" value="1"/>
</dbReference>
<keyword evidence="11" id="KW-1185">Reference proteome</keyword>
<reference evidence="12" key="1">
    <citation type="submission" date="2025-08" db="UniProtKB">
        <authorList>
            <consortium name="RefSeq"/>
        </authorList>
    </citation>
    <scope>IDENTIFICATION</scope>
</reference>
<dbReference type="InterPro" id="IPR013341">
    <property type="entry name" value="Mandelate_racemase_N_dom"/>
</dbReference>
<dbReference type="Gene3D" id="3.30.390.10">
    <property type="entry name" value="Enolase-like, N-terminal domain"/>
    <property type="match status" value="1"/>
</dbReference>
<dbReference type="Gene3D" id="3.20.20.120">
    <property type="entry name" value="Enolase-like C-terminal domain"/>
    <property type="match status" value="1"/>
</dbReference>
<dbReference type="FunFam" id="3.20.20.120:FF:000007">
    <property type="entry name" value="Mitochondrial enolase superfamily member 1"/>
    <property type="match status" value="1"/>
</dbReference>
<accession>A0A6P3XU45</accession>
<dbReference type="RefSeq" id="XP_014482016.1">
    <property type="nucleotide sequence ID" value="XM_014626530.1"/>
</dbReference>
<evidence type="ECO:0000256" key="8">
    <source>
        <dbReference type="ARBA" id="ARBA00073815"/>
    </source>
</evidence>
<name>A0A6P3XU45_DINQU</name>
<dbReference type="SFLD" id="SFLDF00111">
    <property type="entry name" value="L-fuconate_dehydratase"/>
    <property type="match status" value="1"/>
</dbReference>
<feature type="domain" description="Mandelate racemase/muconate lactonizing enzyme C-terminal" evidence="10">
    <location>
        <begin position="225"/>
        <end position="321"/>
    </location>
</feature>
<protein>
    <recommendedName>
        <fullName evidence="8">Mitochondrial enolase superfamily member 1</fullName>
        <ecNumber evidence="3">4.2.1.68</ecNumber>
    </recommendedName>
    <alternativeName>
        <fullName evidence="9">L-fuconate dehydratase</fullName>
    </alternativeName>
</protein>
<dbReference type="SMART" id="SM00922">
    <property type="entry name" value="MR_MLE"/>
    <property type="match status" value="1"/>
</dbReference>
<dbReference type="PANTHER" id="PTHR13794">
    <property type="entry name" value="ENOLASE SUPERFAMILY, MANDELATE RACEMASE"/>
    <property type="match status" value="1"/>
</dbReference>
<keyword evidence="4" id="KW-0479">Metal-binding</keyword>